<dbReference type="EMBL" id="LBWQ01000046">
    <property type="protein sequence ID" value="KKR10691.1"/>
    <property type="molecule type" value="Genomic_DNA"/>
</dbReference>
<dbReference type="Proteomes" id="UP000034690">
    <property type="component" value="Unassembled WGS sequence"/>
</dbReference>
<accession>A0A0G0ND27</accession>
<reference evidence="1 2" key="1">
    <citation type="journal article" date="2015" name="Nature">
        <title>rRNA introns, odd ribosomes, and small enigmatic genomes across a large radiation of phyla.</title>
        <authorList>
            <person name="Brown C.T."/>
            <person name="Hug L.A."/>
            <person name="Thomas B.C."/>
            <person name="Sharon I."/>
            <person name="Castelle C.J."/>
            <person name="Singh A."/>
            <person name="Wilkins M.J."/>
            <person name="Williams K.H."/>
            <person name="Banfield J.F."/>
        </authorList>
    </citation>
    <scope>NUCLEOTIDE SEQUENCE [LARGE SCALE GENOMIC DNA]</scope>
</reference>
<sequence length="267" mass="30706">MARFKNHTKLSKLALFLVAILALLFAKTLYQVLTAPTIKAVDLEQIALFFNPDEYSGRYNKGVWEKYSKCAGLFCWSYYTLSPLFPHFIEVNWVMGANIFHLFKEELGNSPYKGHSIRRDRIYNLYWIDDYGPFKINITKSQHESVPTEVKIRPYDRNTDNPRMINDISWDTSLSRDTYIISPHLIIHREGKSPEIVAYKDGNKIVVKDVFEYGGTWTVISGEIALNHLPPGDYEILYISNENGIPNTDAGTSDTIDIVGYTKFSKE</sequence>
<proteinExistence type="predicted"/>
<evidence type="ECO:0000313" key="1">
    <source>
        <dbReference type="EMBL" id="KKR10691.1"/>
    </source>
</evidence>
<comment type="caution">
    <text evidence="1">The sequence shown here is derived from an EMBL/GenBank/DDBJ whole genome shotgun (WGS) entry which is preliminary data.</text>
</comment>
<gene>
    <name evidence="1" type="ORF">UT40_C0046G0010</name>
</gene>
<dbReference type="AlphaFoldDB" id="A0A0G0ND27"/>
<evidence type="ECO:0000313" key="2">
    <source>
        <dbReference type="Proteomes" id="UP000034690"/>
    </source>
</evidence>
<organism evidence="1 2">
    <name type="scientific">Candidatus Woesebacteria bacterium GW2011_GWA1_39_21b</name>
    <dbReference type="NCBI Taxonomy" id="1618551"/>
    <lineage>
        <taxon>Bacteria</taxon>
        <taxon>Candidatus Woeseibacteriota</taxon>
    </lineage>
</organism>
<protein>
    <submittedName>
        <fullName evidence="1">Uncharacterized protein</fullName>
    </submittedName>
</protein>
<name>A0A0G0ND27_9BACT</name>